<dbReference type="EMBL" id="SIJL01000011">
    <property type="protein sequence ID" value="TBH17467.1"/>
    <property type="molecule type" value="Genomic_DNA"/>
</dbReference>
<comment type="caution">
    <text evidence="1">The sequence shown here is derived from an EMBL/GenBank/DDBJ whole genome shotgun (WGS) entry which is preliminary data.</text>
</comment>
<dbReference type="OrthoDB" id="9813321at2"/>
<dbReference type="PANTHER" id="PTHR34404:SF2">
    <property type="entry name" value="CONSERVED SERINE RICH PROTEIN"/>
    <property type="match status" value="1"/>
</dbReference>
<gene>
    <name evidence="1" type="ORF">ETP66_08740</name>
</gene>
<dbReference type="RefSeq" id="WP_130842257.1">
    <property type="nucleotide sequence ID" value="NZ_SIJL01000011.1"/>
</dbReference>
<keyword evidence="2" id="KW-1185">Reference proteome</keyword>
<dbReference type="PANTHER" id="PTHR34404">
    <property type="entry name" value="REGULATORY PROTEIN, FMDB FAMILY"/>
    <property type="match status" value="1"/>
</dbReference>
<name>A0A4Q9AZS9_9DEIN</name>
<accession>A0A4Q9AZS9</accession>
<reference evidence="1 2" key="1">
    <citation type="submission" date="2019-02" db="EMBL/GenBank/DDBJ databases">
        <title>Thermus sp. a novel from hot spring.</title>
        <authorList>
            <person name="Zhao Z."/>
        </authorList>
    </citation>
    <scope>NUCLEOTIDE SEQUENCE [LARGE SCALE GENOMIC DNA]</scope>
    <source>
        <strain evidence="1 2">CFH 72773T</strain>
    </source>
</reference>
<sequence>MPVYVYKGLETGNYYEFEQGFWDEPLRAHPETGEPLKRVITPPAILFKGSGWHVKDYAKKEGGGKGAGSAGQGSEE</sequence>
<evidence type="ECO:0000313" key="2">
    <source>
        <dbReference type="Proteomes" id="UP000292858"/>
    </source>
</evidence>
<protein>
    <submittedName>
        <fullName evidence="1">FmdB family transcriptional regulator</fullName>
    </submittedName>
</protein>
<dbReference type="Proteomes" id="UP000292858">
    <property type="component" value="Unassembled WGS sequence"/>
</dbReference>
<evidence type="ECO:0000313" key="1">
    <source>
        <dbReference type="EMBL" id="TBH17467.1"/>
    </source>
</evidence>
<dbReference type="AlphaFoldDB" id="A0A4Q9AZS9"/>
<organism evidence="1 2">
    <name type="scientific">Thermus thermamylovorans</name>
    <dbReference type="NCBI Taxonomy" id="2509362"/>
    <lineage>
        <taxon>Bacteria</taxon>
        <taxon>Thermotogati</taxon>
        <taxon>Deinococcota</taxon>
        <taxon>Deinococci</taxon>
        <taxon>Thermales</taxon>
        <taxon>Thermaceae</taxon>
        <taxon>Thermus</taxon>
    </lineage>
</organism>
<proteinExistence type="predicted"/>